<dbReference type="EMBL" id="CP144749">
    <property type="protein sequence ID" value="WVZ77309.1"/>
    <property type="molecule type" value="Genomic_DNA"/>
</dbReference>
<reference evidence="4 5" key="1">
    <citation type="submission" date="2024-02" db="EMBL/GenBank/DDBJ databases">
        <title>High-quality chromosome-scale genome assembly of Pensacola bahiagrass (Paspalum notatum Flugge var. saurae).</title>
        <authorList>
            <person name="Vega J.M."/>
            <person name="Podio M."/>
            <person name="Orjuela J."/>
            <person name="Siena L.A."/>
            <person name="Pessino S.C."/>
            <person name="Combes M.C."/>
            <person name="Mariac C."/>
            <person name="Albertini E."/>
            <person name="Pupilli F."/>
            <person name="Ortiz J.P.A."/>
            <person name="Leblanc O."/>
        </authorList>
    </citation>
    <scope>NUCLEOTIDE SEQUENCE [LARGE SCALE GENOMIC DNA]</scope>
    <source>
        <strain evidence="4">R1</strain>
        <tissue evidence="4">Leaf</tissue>
    </source>
</reference>
<feature type="region of interest" description="Disordered" evidence="2">
    <location>
        <begin position="1"/>
        <end position="37"/>
    </location>
</feature>
<keyword evidence="1" id="KW-0862">Zinc</keyword>
<keyword evidence="5" id="KW-1185">Reference proteome</keyword>
<feature type="compositionally biased region" description="Polar residues" evidence="2">
    <location>
        <begin position="1"/>
        <end position="15"/>
    </location>
</feature>
<evidence type="ECO:0000313" key="5">
    <source>
        <dbReference type="Proteomes" id="UP001341281"/>
    </source>
</evidence>
<dbReference type="Gene3D" id="4.10.60.10">
    <property type="entry name" value="Zinc finger, CCHC-type"/>
    <property type="match status" value="1"/>
</dbReference>
<keyword evidence="1" id="KW-0863">Zinc-finger</keyword>
<dbReference type="PANTHER" id="PTHR35317:SF38">
    <property type="entry name" value="RNA-DIRECTED DNA POLYMERASE"/>
    <property type="match status" value="1"/>
</dbReference>
<dbReference type="SUPFAM" id="SSF57756">
    <property type="entry name" value="Retrovirus zinc finger-like domains"/>
    <property type="match status" value="1"/>
</dbReference>
<dbReference type="InterPro" id="IPR001878">
    <property type="entry name" value="Znf_CCHC"/>
</dbReference>
<feature type="compositionally biased region" description="Gly residues" evidence="2">
    <location>
        <begin position="277"/>
        <end position="289"/>
    </location>
</feature>
<evidence type="ECO:0000259" key="3">
    <source>
        <dbReference type="PROSITE" id="PS50158"/>
    </source>
</evidence>
<dbReference type="Pfam" id="PF14223">
    <property type="entry name" value="Retrotran_gag_2"/>
    <property type="match status" value="1"/>
</dbReference>
<dbReference type="SMART" id="SM00343">
    <property type="entry name" value="ZnF_C2HC"/>
    <property type="match status" value="1"/>
</dbReference>
<accession>A0AAQ3TNA9</accession>
<protein>
    <recommendedName>
        <fullName evidence="3">CCHC-type domain-containing protein</fullName>
    </recommendedName>
</protein>
<organism evidence="4 5">
    <name type="scientific">Paspalum notatum var. saurae</name>
    <dbReference type="NCBI Taxonomy" id="547442"/>
    <lineage>
        <taxon>Eukaryota</taxon>
        <taxon>Viridiplantae</taxon>
        <taxon>Streptophyta</taxon>
        <taxon>Embryophyta</taxon>
        <taxon>Tracheophyta</taxon>
        <taxon>Spermatophyta</taxon>
        <taxon>Magnoliopsida</taxon>
        <taxon>Liliopsida</taxon>
        <taxon>Poales</taxon>
        <taxon>Poaceae</taxon>
        <taxon>PACMAD clade</taxon>
        <taxon>Panicoideae</taxon>
        <taxon>Andropogonodae</taxon>
        <taxon>Paspaleae</taxon>
        <taxon>Paspalinae</taxon>
        <taxon>Paspalum</taxon>
    </lineage>
</organism>
<dbReference type="PROSITE" id="PS50158">
    <property type="entry name" value="ZF_CCHC"/>
    <property type="match status" value="1"/>
</dbReference>
<dbReference type="AlphaFoldDB" id="A0AAQ3TNA9"/>
<dbReference type="InterPro" id="IPR054722">
    <property type="entry name" value="PolX-like_BBD"/>
</dbReference>
<sequence length="599" mass="65635">MSVHSARSTPVTGENRSLSPPPRRRVSQSPGPRRGRRRRDAVIIERIIKESTGGGGVQYPTLTRTNYAEWALLMKVNLEAAGLWHAVEPEEGDVIEYREDRLALAAILRSVPSDMLAYLGRKRTVRSGWDAVKTVRVGVQRVREANARQLMKEFGDITFKEGESIDDFSVLIISLANNIRTLGGTLSDPEIVKKMLQLIPEHLEQIACSIKTLLDVDQLTVEEVTERLREIKQRRNKKKAAAAPSATSFSALIYDSQGRLLMAAEDWMAKLKLQSGDNGGTSGSGSSGGGDKKRGKPRRGRGGGGNKIGEARGNGGPKPDDACLNCGKKGHWAKDCRSKPKKQAQAHVAEGEEEEPMLMMAIGAPSPTAPPASPRSTVEFAEAKVFAQLGPKEDRDPRRWVLDIGTTNHMTGAKAAFSKLDTGVCGSVKFGDGSVVEIEGRGTIIFACNNGEHRAMTGVYYIPRLKANIISLGQLECSGHCIVLDSGFLHIYDMHSKLLARVPRTESCLYVLEAHIGRSVCLAAWSTEAAWLWHGRYGHLGFDNLRKLAREGLVRSLPNLEHVNQVCDGCLIGKQRRNSFPTQARRQPAHQLDLVHGDL</sequence>
<dbReference type="Pfam" id="PF00098">
    <property type="entry name" value="zf-CCHC"/>
    <property type="match status" value="1"/>
</dbReference>
<feature type="domain" description="CCHC-type" evidence="3">
    <location>
        <begin position="323"/>
        <end position="338"/>
    </location>
</feature>
<feature type="compositionally biased region" description="Gly residues" evidence="2">
    <location>
        <begin position="302"/>
        <end position="316"/>
    </location>
</feature>
<dbReference type="PANTHER" id="PTHR35317">
    <property type="entry name" value="OS04G0629600 PROTEIN"/>
    <property type="match status" value="1"/>
</dbReference>
<dbReference type="Proteomes" id="UP001341281">
    <property type="component" value="Chromosome 05"/>
</dbReference>
<evidence type="ECO:0000256" key="1">
    <source>
        <dbReference type="PROSITE-ProRule" id="PRU00047"/>
    </source>
</evidence>
<gene>
    <name evidence="4" type="ORF">U9M48_025191</name>
</gene>
<evidence type="ECO:0000256" key="2">
    <source>
        <dbReference type="SAM" id="MobiDB-lite"/>
    </source>
</evidence>
<dbReference type="InterPro" id="IPR025724">
    <property type="entry name" value="GAG-pre-integrase_dom"/>
</dbReference>
<dbReference type="Pfam" id="PF22936">
    <property type="entry name" value="Pol_BBD"/>
    <property type="match status" value="1"/>
</dbReference>
<proteinExistence type="predicted"/>
<dbReference type="GO" id="GO:0003676">
    <property type="term" value="F:nucleic acid binding"/>
    <property type="evidence" value="ECO:0007669"/>
    <property type="project" value="InterPro"/>
</dbReference>
<feature type="region of interest" description="Disordered" evidence="2">
    <location>
        <begin position="274"/>
        <end position="352"/>
    </location>
</feature>
<dbReference type="Pfam" id="PF13976">
    <property type="entry name" value="gag_pre-integrs"/>
    <property type="match status" value="1"/>
</dbReference>
<dbReference type="InterPro" id="IPR036875">
    <property type="entry name" value="Znf_CCHC_sf"/>
</dbReference>
<name>A0AAQ3TNA9_PASNO</name>
<keyword evidence="1" id="KW-0479">Metal-binding</keyword>
<evidence type="ECO:0000313" key="4">
    <source>
        <dbReference type="EMBL" id="WVZ77309.1"/>
    </source>
</evidence>
<dbReference type="GO" id="GO:0008270">
    <property type="term" value="F:zinc ion binding"/>
    <property type="evidence" value="ECO:0007669"/>
    <property type="project" value="UniProtKB-KW"/>
</dbReference>